<keyword evidence="1" id="KW-0175">Coiled coil</keyword>
<dbReference type="AlphaFoldDB" id="A0A0F9H8J8"/>
<name>A0A0F9H8J8_9ZZZZ</name>
<feature type="coiled-coil region" evidence="1">
    <location>
        <begin position="8"/>
        <end position="35"/>
    </location>
</feature>
<accession>A0A0F9H8J8</accession>
<reference evidence="2" key="1">
    <citation type="journal article" date="2015" name="Nature">
        <title>Complex archaea that bridge the gap between prokaryotes and eukaryotes.</title>
        <authorList>
            <person name="Spang A."/>
            <person name="Saw J.H."/>
            <person name="Jorgensen S.L."/>
            <person name="Zaremba-Niedzwiedzka K."/>
            <person name="Martijn J."/>
            <person name="Lind A.E."/>
            <person name="van Eijk R."/>
            <person name="Schleper C."/>
            <person name="Guy L."/>
            <person name="Ettema T.J."/>
        </authorList>
    </citation>
    <scope>NUCLEOTIDE SEQUENCE</scope>
</reference>
<proteinExistence type="predicted"/>
<gene>
    <name evidence="2" type="ORF">LCGC14_2094470</name>
</gene>
<organism evidence="2">
    <name type="scientific">marine sediment metagenome</name>
    <dbReference type="NCBI Taxonomy" id="412755"/>
    <lineage>
        <taxon>unclassified sequences</taxon>
        <taxon>metagenomes</taxon>
        <taxon>ecological metagenomes</taxon>
    </lineage>
</organism>
<comment type="caution">
    <text evidence="2">The sequence shown here is derived from an EMBL/GenBank/DDBJ whole genome shotgun (WGS) entry which is preliminary data.</text>
</comment>
<evidence type="ECO:0000256" key="1">
    <source>
        <dbReference type="SAM" id="Coils"/>
    </source>
</evidence>
<dbReference type="EMBL" id="LAZR01025581">
    <property type="protein sequence ID" value="KKL71482.1"/>
    <property type="molecule type" value="Genomic_DNA"/>
</dbReference>
<protein>
    <submittedName>
        <fullName evidence="2">Uncharacterized protein</fullName>
    </submittedName>
</protein>
<evidence type="ECO:0000313" key="2">
    <source>
        <dbReference type="EMBL" id="KKL71482.1"/>
    </source>
</evidence>
<sequence length="77" mass="8956">MSTYPQEFKDLEEENEKLQGKILELQIKLDNAQNAQLEDLDIIEGYIDRTEILQSENEGLYAENNTLKDKILLLTDI</sequence>